<organism evidence="2 3">
    <name type="scientific">Ignisphaera aggregans</name>
    <dbReference type="NCBI Taxonomy" id="334771"/>
    <lineage>
        <taxon>Archaea</taxon>
        <taxon>Thermoproteota</taxon>
        <taxon>Thermoprotei</taxon>
        <taxon>Desulfurococcales</taxon>
        <taxon>Desulfurococcaceae</taxon>
        <taxon>Ignisphaera</taxon>
    </lineage>
</organism>
<comment type="caution">
    <text evidence="2">The sequence shown here is derived from an EMBL/GenBank/DDBJ whole genome shotgun (WGS) entry which is preliminary data.</text>
</comment>
<evidence type="ECO:0000259" key="1">
    <source>
        <dbReference type="SMART" id="SM00966"/>
    </source>
</evidence>
<proteinExistence type="predicted"/>
<feature type="domain" description="SpoVT-AbrB" evidence="1">
    <location>
        <begin position="12"/>
        <end position="58"/>
    </location>
</feature>
<dbReference type="EMBL" id="DQTV01000037">
    <property type="protein sequence ID" value="HIP56760.1"/>
    <property type="molecule type" value="Genomic_DNA"/>
</dbReference>
<accession>A0A832YS87</accession>
<dbReference type="Pfam" id="PF04014">
    <property type="entry name" value="MazE_antitoxin"/>
    <property type="match status" value="1"/>
</dbReference>
<dbReference type="GO" id="GO:0003677">
    <property type="term" value="F:DNA binding"/>
    <property type="evidence" value="ECO:0007669"/>
    <property type="project" value="InterPro"/>
</dbReference>
<dbReference type="Proteomes" id="UP000605805">
    <property type="component" value="Unassembled WGS sequence"/>
</dbReference>
<dbReference type="InterPro" id="IPR038078">
    <property type="entry name" value="PhoU-like_sf"/>
</dbReference>
<evidence type="ECO:0000313" key="3">
    <source>
        <dbReference type="Proteomes" id="UP000605805"/>
    </source>
</evidence>
<reference evidence="2" key="1">
    <citation type="journal article" date="2020" name="ISME J.">
        <title>Gammaproteobacteria mediating utilization of methyl-, sulfur- and petroleum organic compounds in deep ocean hydrothermal plumes.</title>
        <authorList>
            <person name="Zhou Z."/>
            <person name="Liu Y."/>
            <person name="Pan J."/>
            <person name="Cron B.R."/>
            <person name="Toner B.M."/>
            <person name="Anantharaman K."/>
            <person name="Breier J.A."/>
            <person name="Dick G.J."/>
            <person name="Li M."/>
        </authorList>
    </citation>
    <scope>NUCLEOTIDE SEQUENCE</scope>
    <source>
        <strain evidence="2">SZUA-1435</strain>
    </source>
</reference>
<gene>
    <name evidence="2" type="ORF">EYH02_01625</name>
</gene>
<protein>
    <submittedName>
        <fullName evidence="2">Phosphate uptake regulator PhoU</fullName>
    </submittedName>
</protein>
<name>A0A832YS87_9CREN</name>
<evidence type="ECO:0000313" key="2">
    <source>
        <dbReference type="EMBL" id="HIP56760.1"/>
    </source>
</evidence>
<dbReference type="Gene3D" id="1.20.58.220">
    <property type="entry name" value="Phosphate transport system protein phou homolog 2, domain 2"/>
    <property type="match status" value="1"/>
</dbReference>
<dbReference type="AlphaFoldDB" id="A0A832YS87"/>
<dbReference type="InterPro" id="IPR007159">
    <property type="entry name" value="SpoVT-AbrB_dom"/>
</dbReference>
<sequence>MVRISETRKVQRFGRSTLMVSLPSEWVKDIGLKPGDLVRIETRDDGSLLVIPYSVLEKRVKGKEVKIIISHTTPEEILTRSIYATYIAGFDRIVIESVESYILTQHMQSLRTIVRMLIGAEIVEQTANRVVIQVFIDTERYSLDNLVLRMLNSIKSMFDFLAISIKNKNADHLREVLELEYELDRVHALAVRYTYVLNMLGGAPFLTEYRTLIKSLEDMGDALAYAAQIFIEKPELMEVISYALQDRLDELKEMLFYTMDIVYEALVKDDAFMASRAVDLSLETSRFVSKLEAEIIPKYKSLEEYIKAKSFFEKLALVCSYLQATAELTFDIVLGKAGHTVNLAVRSSK</sequence>
<dbReference type="SMART" id="SM00966">
    <property type="entry name" value="SpoVT_AbrB"/>
    <property type="match status" value="1"/>
</dbReference>
<dbReference type="Pfam" id="PF01895">
    <property type="entry name" value="PhoU"/>
    <property type="match status" value="1"/>
</dbReference>
<dbReference type="SUPFAM" id="SSF109755">
    <property type="entry name" value="PhoU-like"/>
    <property type="match status" value="1"/>
</dbReference>
<dbReference type="InterPro" id="IPR026022">
    <property type="entry name" value="PhoU_dom"/>
</dbReference>